<dbReference type="EC" id="2.1.1.-" evidence="4"/>
<dbReference type="Proteomes" id="UP000575469">
    <property type="component" value="Unassembled WGS sequence"/>
</dbReference>
<evidence type="ECO:0000313" key="6">
    <source>
        <dbReference type="Proteomes" id="UP000575469"/>
    </source>
</evidence>
<evidence type="ECO:0000256" key="4">
    <source>
        <dbReference type="RuleBase" id="RU362030"/>
    </source>
</evidence>
<keyword evidence="2 4" id="KW-0489">Methyltransferase</keyword>
<comment type="caution">
    <text evidence="5">The sequence shown here is derived from an EMBL/GenBank/DDBJ whole genome shotgun (WGS) entry which is preliminary data.</text>
</comment>
<dbReference type="GO" id="GO:0032259">
    <property type="term" value="P:methylation"/>
    <property type="evidence" value="ECO:0007669"/>
    <property type="project" value="UniProtKB-KW"/>
</dbReference>
<dbReference type="AlphaFoldDB" id="A0A848P0Z5"/>
<proteinExistence type="inferred from homology"/>
<evidence type="ECO:0000256" key="2">
    <source>
        <dbReference type="ARBA" id="ARBA00022603"/>
    </source>
</evidence>
<comment type="function">
    <text evidence="4">Exhibits S-adenosyl-L-methionine-dependent methyltransferase activity.</text>
</comment>
<gene>
    <name evidence="5" type="ORF">HGR00_14890</name>
</gene>
<dbReference type="Gene3D" id="3.40.50.150">
    <property type="entry name" value="Vaccinia Virus protein VP39"/>
    <property type="match status" value="1"/>
</dbReference>
<reference evidence="5 6" key="1">
    <citation type="submission" date="2020-04" db="EMBL/GenBank/DDBJ databases">
        <title>Ralstonia insidiosa genome sequencing and assembly.</title>
        <authorList>
            <person name="Martins R.C.R."/>
            <person name="Perdigao-Neto L.V."/>
            <person name="Levin A.S.S."/>
            <person name="Costa S.F."/>
        </authorList>
    </citation>
    <scope>NUCLEOTIDE SEQUENCE [LARGE SCALE GENOMIC DNA]</scope>
    <source>
        <strain evidence="5 6">5047</strain>
    </source>
</reference>
<keyword evidence="4" id="KW-0949">S-adenosyl-L-methionine</keyword>
<dbReference type="InterPro" id="IPR007213">
    <property type="entry name" value="Ppm1/Ppm2/Tcmp"/>
</dbReference>
<protein>
    <recommendedName>
        <fullName evidence="4">S-adenosyl-L-methionine-dependent methyltransferase</fullName>
        <ecNumber evidence="4">2.1.1.-</ecNumber>
    </recommendedName>
</protein>
<comment type="similarity">
    <text evidence="1 4">Belongs to the UPF0677 family.</text>
</comment>
<name>A0A848P0Z5_9RALS</name>
<dbReference type="NCBIfam" id="TIGR00027">
    <property type="entry name" value="mthyl_TIGR00027"/>
    <property type="match status" value="1"/>
</dbReference>
<dbReference type="EMBL" id="JABBZM010000013">
    <property type="protein sequence ID" value="NMV39197.1"/>
    <property type="molecule type" value="Genomic_DNA"/>
</dbReference>
<dbReference type="PANTHER" id="PTHR43619">
    <property type="entry name" value="S-ADENOSYL-L-METHIONINE-DEPENDENT METHYLTRANSFERASE YKTD-RELATED"/>
    <property type="match status" value="1"/>
</dbReference>
<keyword evidence="3 5" id="KW-0808">Transferase</keyword>
<dbReference type="GO" id="GO:0008168">
    <property type="term" value="F:methyltransferase activity"/>
    <property type="evidence" value="ECO:0007669"/>
    <property type="project" value="UniProtKB-UniRule"/>
</dbReference>
<organism evidence="5 6">
    <name type="scientific">Ralstonia insidiosa</name>
    <dbReference type="NCBI Taxonomy" id="190721"/>
    <lineage>
        <taxon>Bacteria</taxon>
        <taxon>Pseudomonadati</taxon>
        <taxon>Pseudomonadota</taxon>
        <taxon>Betaproteobacteria</taxon>
        <taxon>Burkholderiales</taxon>
        <taxon>Burkholderiaceae</taxon>
        <taxon>Ralstonia</taxon>
    </lineage>
</organism>
<dbReference type="Pfam" id="PF04072">
    <property type="entry name" value="LCM"/>
    <property type="match status" value="1"/>
</dbReference>
<sequence length="283" mass="30728">MQDLAPDSTAARVALWRALHVEVDAPPHVLEDNVGLQLLAPEPGWQQRGDMHAEFTRPFRASIVARARFIEDLVIEQAARGLSQYVILGAGLDSFAQRRPDVASHLKVFEVDQPNPQAWKRQRLIELGFGVPDWLRFVPVDFEAGGSWQAGLAAAGFDASKPAVVVSTGVSMYLTKEANAATLREVATLAPGSVLAMTFLLPLEMADPDVRPGLEMAEKGARASGTPFISFFTPPQIQSLAREAGFSKAEHVSAAALTERYFANRTDGFRPPNNAEELLVATV</sequence>
<evidence type="ECO:0000256" key="1">
    <source>
        <dbReference type="ARBA" id="ARBA00008138"/>
    </source>
</evidence>
<dbReference type="InterPro" id="IPR029063">
    <property type="entry name" value="SAM-dependent_MTases_sf"/>
</dbReference>
<dbReference type="SUPFAM" id="SSF53335">
    <property type="entry name" value="S-adenosyl-L-methionine-dependent methyltransferases"/>
    <property type="match status" value="1"/>
</dbReference>
<dbReference type="InterPro" id="IPR011610">
    <property type="entry name" value="SAM_mthyl_Trfase_ML2640-like"/>
</dbReference>
<dbReference type="PANTHER" id="PTHR43619:SF2">
    <property type="entry name" value="S-ADENOSYL-L-METHIONINE-DEPENDENT METHYLTRANSFERASES SUPERFAMILY PROTEIN"/>
    <property type="match status" value="1"/>
</dbReference>
<accession>A0A848P0Z5</accession>
<evidence type="ECO:0000256" key="3">
    <source>
        <dbReference type="ARBA" id="ARBA00022679"/>
    </source>
</evidence>
<evidence type="ECO:0000313" key="5">
    <source>
        <dbReference type="EMBL" id="NMV39197.1"/>
    </source>
</evidence>